<organism evidence="1 2">
    <name type="scientific">Zhongshania aquimaris</name>
    <dbReference type="NCBI Taxonomy" id="2857107"/>
    <lineage>
        <taxon>Bacteria</taxon>
        <taxon>Pseudomonadati</taxon>
        <taxon>Pseudomonadota</taxon>
        <taxon>Gammaproteobacteria</taxon>
        <taxon>Cellvibrionales</taxon>
        <taxon>Spongiibacteraceae</taxon>
        <taxon>Zhongshania</taxon>
    </lineage>
</organism>
<dbReference type="GO" id="GO:0051213">
    <property type="term" value="F:dioxygenase activity"/>
    <property type="evidence" value="ECO:0007669"/>
    <property type="project" value="UniProtKB-KW"/>
</dbReference>
<keyword evidence="1" id="KW-0223">Dioxygenase</keyword>
<keyword evidence="2" id="KW-1185">Reference proteome</keyword>
<dbReference type="PANTHER" id="PTHR40470">
    <property type="entry name" value="PHYTANOYL-COA DIOXYGENASE FAMILY PROTEIN (AFU_ORTHOLOGUE AFUA_2G15850)"/>
    <property type="match status" value="1"/>
</dbReference>
<sequence>MNPIEQYEKFGYAVLKGFFDKEEVASLAKHVDRIYEKWFSVNEAEIIASKLVNMHSLTSPEYFFDAPDLRKEFFEIIASVKLTKALEDMFGEGIHFHNTQLFFNPLNRKSKPSWHRDMQYSPIEDSVQCDEQNNMLSLHVRIPLIEEKGIELVTGTHKRWDTNLEREVRFELNGHKNSDSLPNSKLIELSLGDVLIFNAQMIHRGNYELNPKRKAFDLCVGKFHPLASSFLDSRVLPTADETNKIKNNQWYTLAREITVNKLS</sequence>
<dbReference type="Pfam" id="PF05721">
    <property type="entry name" value="PhyH"/>
    <property type="match status" value="1"/>
</dbReference>
<comment type="caution">
    <text evidence="1">The sequence shown here is derived from an EMBL/GenBank/DDBJ whole genome shotgun (WGS) entry which is preliminary data.</text>
</comment>
<evidence type="ECO:0000313" key="2">
    <source>
        <dbReference type="Proteomes" id="UP001166291"/>
    </source>
</evidence>
<keyword evidence="1" id="KW-0560">Oxidoreductase</keyword>
<dbReference type="PANTHER" id="PTHR40470:SF1">
    <property type="entry name" value="PHYTANOYL-COA DIOXYGENASE FAMILY PROTEIN (AFU_ORTHOLOGUE AFUA_2G15850)"/>
    <property type="match status" value="1"/>
</dbReference>
<dbReference type="EMBL" id="JAHWDQ010000003">
    <property type="protein sequence ID" value="MBW2941756.1"/>
    <property type="molecule type" value="Genomic_DNA"/>
</dbReference>
<dbReference type="Proteomes" id="UP001166291">
    <property type="component" value="Unassembled WGS sequence"/>
</dbReference>
<proteinExistence type="predicted"/>
<dbReference type="RefSeq" id="WP_219043982.1">
    <property type="nucleotide sequence ID" value="NZ_JAHWDQ010000003.1"/>
</dbReference>
<evidence type="ECO:0000313" key="1">
    <source>
        <dbReference type="EMBL" id="MBW2941756.1"/>
    </source>
</evidence>
<dbReference type="InterPro" id="IPR008775">
    <property type="entry name" value="Phytyl_CoA_dOase-like"/>
</dbReference>
<accession>A0ABS6VVT7</accession>
<gene>
    <name evidence="1" type="ORF">KXJ70_13250</name>
</gene>
<reference evidence="1" key="1">
    <citation type="submission" date="2021-07" db="EMBL/GenBank/DDBJ databases">
        <title>Zhongshania sp. CAU 1632 isolated from seawater.</title>
        <authorList>
            <person name="Kim W."/>
        </authorList>
    </citation>
    <scope>NUCLEOTIDE SEQUENCE</scope>
    <source>
        <strain evidence="1">CAU 1632</strain>
    </source>
</reference>
<name>A0ABS6VVT7_9GAMM</name>
<protein>
    <submittedName>
        <fullName evidence="1">Phytanoyl-CoA dioxygenase family protein</fullName>
    </submittedName>
</protein>